<dbReference type="AlphaFoldDB" id="A0A7N0TDE6"/>
<keyword evidence="2" id="KW-1185">Reference proteome</keyword>
<evidence type="ECO:0000313" key="1">
    <source>
        <dbReference type="EnsemblPlants" id="Kaladp0033s0099.1.v1.1"/>
    </source>
</evidence>
<accession>A0A7N0TDE6</accession>
<dbReference type="Gene3D" id="3.30.310.80">
    <property type="entry name" value="Kinase associated domain 1, KA1"/>
    <property type="match status" value="1"/>
</dbReference>
<dbReference type="Proteomes" id="UP000594263">
    <property type="component" value="Unplaced"/>
</dbReference>
<evidence type="ECO:0000313" key="2">
    <source>
        <dbReference type="Proteomes" id="UP000594263"/>
    </source>
</evidence>
<protein>
    <submittedName>
        <fullName evidence="1">Uncharacterized protein</fullName>
    </submittedName>
</protein>
<proteinExistence type="predicted"/>
<dbReference type="Gramene" id="Kaladp0033s0099.1.v1.1">
    <property type="protein sequence ID" value="Kaladp0033s0099.1.v1.1"/>
    <property type="gene ID" value="Kaladp0033s0099.v1.1"/>
</dbReference>
<organism evidence="1 2">
    <name type="scientific">Kalanchoe fedtschenkoi</name>
    <name type="common">Lavender scallops</name>
    <name type="synonym">South American air plant</name>
    <dbReference type="NCBI Taxonomy" id="63787"/>
    <lineage>
        <taxon>Eukaryota</taxon>
        <taxon>Viridiplantae</taxon>
        <taxon>Streptophyta</taxon>
        <taxon>Embryophyta</taxon>
        <taxon>Tracheophyta</taxon>
        <taxon>Spermatophyta</taxon>
        <taxon>Magnoliopsida</taxon>
        <taxon>eudicotyledons</taxon>
        <taxon>Gunneridae</taxon>
        <taxon>Pentapetalae</taxon>
        <taxon>Saxifragales</taxon>
        <taxon>Crassulaceae</taxon>
        <taxon>Kalanchoe</taxon>
    </lineage>
</organism>
<dbReference type="EnsemblPlants" id="Kaladp0033s0099.1.v1.1">
    <property type="protein sequence ID" value="Kaladp0033s0099.1.v1.1"/>
    <property type="gene ID" value="Kaladp0033s0099.v1.1"/>
</dbReference>
<reference evidence="1" key="1">
    <citation type="submission" date="2021-01" db="UniProtKB">
        <authorList>
            <consortium name="EnsemblPlants"/>
        </authorList>
    </citation>
    <scope>IDENTIFICATION</scope>
</reference>
<name>A0A7N0TDE6_KALFE</name>
<sequence length="72" mass="8054">MREIARQDWERTSANGTSEFASVLEIFEVAPALFMVDVRKAAGDTLEYHKMSELLKLMGNKVLMALIPKAPS</sequence>